<keyword evidence="3" id="KW-1185">Reference proteome</keyword>
<gene>
    <name evidence="2" type="ORF">VVD49_01735</name>
</gene>
<name>A0ABU6JXQ5_9RHOO</name>
<dbReference type="Proteomes" id="UP001331561">
    <property type="component" value="Unassembled WGS sequence"/>
</dbReference>
<comment type="caution">
    <text evidence="2">The sequence shown here is derived from an EMBL/GenBank/DDBJ whole genome shotgun (WGS) entry which is preliminary data.</text>
</comment>
<reference evidence="2 3" key="1">
    <citation type="submission" date="2024-01" db="EMBL/GenBank/DDBJ databases">
        <title>Uliginosibacterium soil sp. nov.</title>
        <authorList>
            <person name="Lv Y."/>
        </authorList>
    </citation>
    <scope>NUCLEOTIDE SEQUENCE [LARGE SCALE GENOMIC DNA]</scope>
    <source>
        <strain evidence="2 3">H3</strain>
    </source>
</reference>
<evidence type="ECO:0000313" key="3">
    <source>
        <dbReference type="Proteomes" id="UP001331561"/>
    </source>
</evidence>
<proteinExistence type="predicted"/>
<evidence type="ECO:0000313" key="2">
    <source>
        <dbReference type="EMBL" id="MEC5384422.1"/>
    </source>
</evidence>
<feature type="compositionally biased region" description="Polar residues" evidence="1">
    <location>
        <begin position="1"/>
        <end position="15"/>
    </location>
</feature>
<feature type="region of interest" description="Disordered" evidence="1">
    <location>
        <begin position="1"/>
        <end position="23"/>
    </location>
</feature>
<dbReference type="RefSeq" id="WP_327597401.1">
    <property type="nucleotide sequence ID" value="NZ_JAYXHS010000001.1"/>
</dbReference>
<sequence length="92" mass="9790">MSSALRTESNRPAVTNRNRAGKKANAAQAYVARIAKQLAKSGMLADILNGGQDVHAKLRHVAPEVREELIKIARAVRYALLQGGDAGLGSRA</sequence>
<evidence type="ECO:0000256" key="1">
    <source>
        <dbReference type="SAM" id="MobiDB-lite"/>
    </source>
</evidence>
<organism evidence="2 3">
    <name type="scientific">Uliginosibacterium silvisoli</name>
    <dbReference type="NCBI Taxonomy" id="3114758"/>
    <lineage>
        <taxon>Bacteria</taxon>
        <taxon>Pseudomonadati</taxon>
        <taxon>Pseudomonadota</taxon>
        <taxon>Betaproteobacteria</taxon>
        <taxon>Rhodocyclales</taxon>
        <taxon>Zoogloeaceae</taxon>
        <taxon>Uliginosibacterium</taxon>
    </lineage>
</organism>
<accession>A0ABU6JXQ5</accession>
<dbReference type="EMBL" id="JAYXHS010000001">
    <property type="protein sequence ID" value="MEC5384422.1"/>
    <property type="molecule type" value="Genomic_DNA"/>
</dbReference>
<protein>
    <submittedName>
        <fullName evidence="2">Uncharacterized protein</fullName>
    </submittedName>
</protein>